<dbReference type="RefSeq" id="WP_149296342.1">
    <property type="nucleotide sequence ID" value="NZ_CP043473.1"/>
</dbReference>
<evidence type="ECO:0000313" key="2">
    <source>
        <dbReference type="Proteomes" id="UP000322079"/>
    </source>
</evidence>
<protein>
    <submittedName>
        <fullName evidence="1">DUF4865 family protein</fullName>
    </submittedName>
</protein>
<dbReference type="AlphaFoldDB" id="A0A5C1DIV2"/>
<gene>
    <name evidence="1" type="ORF">FYK34_10665</name>
</gene>
<evidence type="ECO:0000313" key="1">
    <source>
        <dbReference type="EMBL" id="QEL55987.1"/>
    </source>
</evidence>
<name>A0A5C1DIV2_9NEIS</name>
<dbReference type="EMBL" id="CP043473">
    <property type="protein sequence ID" value="QEL55987.1"/>
    <property type="molecule type" value="Genomic_DNA"/>
</dbReference>
<dbReference type="KEGG" id="chrm:FYK34_10665"/>
<reference evidence="1 2" key="1">
    <citation type="submission" date="2019-08" db="EMBL/GenBank/DDBJ databases">
        <title>Chromobacterium paludis, a novel bacterium isolated from a Maryland marsh pond.</title>
        <authorList>
            <person name="Blackburn M.B."/>
            <person name="Gundersen-Rindal D.E."/>
        </authorList>
    </citation>
    <scope>NUCLEOTIDE SEQUENCE [LARGE SCALE GENOMIC DNA]</scope>
    <source>
        <strain evidence="2">IIBBL 257-1</strain>
    </source>
</reference>
<dbReference type="Proteomes" id="UP000322079">
    <property type="component" value="Chromosome"/>
</dbReference>
<accession>A0A5C1DIV2</accession>
<dbReference type="Pfam" id="PF16157">
    <property type="entry name" value="DUF4865"/>
    <property type="match status" value="1"/>
</dbReference>
<keyword evidence="2" id="KW-1185">Reference proteome</keyword>
<dbReference type="InterPro" id="IPR032349">
    <property type="entry name" value="DUF4865"/>
</dbReference>
<organism evidence="1 2">
    <name type="scientific">Chromobacterium paludis</name>
    <dbReference type="NCBI Taxonomy" id="2605945"/>
    <lineage>
        <taxon>Bacteria</taxon>
        <taxon>Pseudomonadati</taxon>
        <taxon>Pseudomonadota</taxon>
        <taxon>Betaproteobacteria</taxon>
        <taxon>Neisseriales</taxon>
        <taxon>Chromobacteriaceae</taxon>
        <taxon>Chromobacterium</taxon>
    </lineage>
</organism>
<sequence length="182" mass="20176">MLSMQYRVALPADYPMDIIERRIADKGHLTDGMPGLAFKAYLYSLKLEDGANAYAPFYLWRTAEGMRDFLSGPGFAALSESFGRPAVRSAVAWFGEWRQEAAEARHAEIECLPLAEGEALETRRAAEAAWGRERLADGNVLAAVVAFDPGTWVLTRVLLLRRPAADDGRRPRYRVGRVSMGG</sequence>
<proteinExistence type="predicted"/>